<proteinExistence type="predicted"/>
<evidence type="ECO:0000313" key="3">
    <source>
        <dbReference type="Proteomes" id="UP000007148"/>
    </source>
</evidence>
<feature type="region of interest" description="Disordered" evidence="1">
    <location>
        <begin position="188"/>
        <end position="226"/>
    </location>
</feature>
<protein>
    <submittedName>
        <fullName evidence="2">Uncharacterized protein</fullName>
    </submittedName>
</protein>
<accession>G4TDC7</accession>
<feature type="compositionally biased region" description="Polar residues" evidence="1">
    <location>
        <begin position="1"/>
        <end position="22"/>
    </location>
</feature>
<dbReference type="Proteomes" id="UP000007148">
    <property type="component" value="Unassembled WGS sequence"/>
</dbReference>
<dbReference type="EMBL" id="CAFZ01000052">
    <property type="protein sequence ID" value="CCA69328.1"/>
    <property type="molecule type" value="Genomic_DNA"/>
</dbReference>
<feature type="compositionally biased region" description="Low complexity" evidence="1">
    <location>
        <begin position="96"/>
        <end position="106"/>
    </location>
</feature>
<reference evidence="2 3" key="1">
    <citation type="journal article" date="2011" name="PLoS Pathog.">
        <title>Endophytic Life Strategies Decoded by Genome and Transcriptome Analyses of the Mutualistic Root Symbiont Piriformospora indica.</title>
        <authorList>
            <person name="Zuccaro A."/>
            <person name="Lahrmann U."/>
            <person name="Guldener U."/>
            <person name="Langen G."/>
            <person name="Pfiffi S."/>
            <person name="Biedenkopf D."/>
            <person name="Wong P."/>
            <person name="Samans B."/>
            <person name="Grimm C."/>
            <person name="Basiewicz M."/>
            <person name="Murat C."/>
            <person name="Martin F."/>
            <person name="Kogel K.H."/>
        </authorList>
    </citation>
    <scope>NUCLEOTIDE SEQUENCE [LARGE SCALE GENOMIC DNA]</scope>
    <source>
        <strain evidence="2 3">DSM 11827</strain>
    </source>
</reference>
<gene>
    <name evidence="2" type="ORF">PIIN_03227</name>
</gene>
<keyword evidence="3" id="KW-1185">Reference proteome</keyword>
<sequence length="344" mass="37085">MKYFSLQRSRSDSFPPTKVTQDPSPPVTTCELAPQRQTYTPRKVKSSPKLGQPTASIAELPPPMPPTAPDGSKGAHRISKFASKLRFLKVRRTKSESSSLSTLPSTANELSAPDPSPAFMVDAQPEPLALHHPLNLSSKQHKASKATASPQAHTKQRRLNTPATTIRLAGKIAPVVLENVELRLDEKDRHASSSTVLSPRTRDMGRSRSSSGLSSIEDYGGPRTPTDLITSLHGSNDPFARVSIDEAGSQEVISVLGSLFPSQDDDVAELPRQSLDASIAEGSSPILRPVDYSSAIHPIEHRRKSPSDVKGTPVAHQSLPTRSSSLRGRKLGSRTTALPIAEEN</sequence>
<feature type="compositionally biased region" description="Polar residues" evidence="1">
    <location>
        <begin position="146"/>
        <end position="159"/>
    </location>
</feature>
<evidence type="ECO:0000256" key="1">
    <source>
        <dbReference type="SAM" id="MobiDB-lite"/>
    </source>
</evidence>
<feature type="region of interest" description="Disordered" evidence="1">
    <location>
        <begin position="91"/>
        <end position="121"/>
    </location>
</feature>
<dbReference type="HOGENOM" id="CLU_847630_0_0_1"/>
<name>G4TDC7_SERID</name>
<dbReference type="InParanoid" id="G4TDC7"/>
<evidence type="ECO:0000313" key="2">
    <source>
        <dbReference type="EMBL" id="CCA69328.1"/>
    </source>
</evidence>
<feature type="region of interest" description="Disordered" evidence="1">
    <location>
        <begin position="138"/>
        <end position="159"/>
    </location>
</feature>
<organism evidence="2 3">
    <name type="scientific">Serendipita indica (strain DSM 11827)</name>
    <name type="common">Root endophyte fungus</name>
    <name type="synonym">Piriformospora indica</name>
    <dbReference type="NCBI Taxonomy" id="1109443"/>
    <lineage>
        <taxon>Eukaryota</taxon>
        <taxon>Fungi</taxon>
        <taxon>Dikarya</taxon>
        <taxon>Basidiomycota</taxon>
        <taxon>Agaricomycotina</taxon>
        <taxon>Agaricomycetes</taxon>
        <taxon>Sebacinales</taxon>
        <taxon>Serendipitaceae</taxon>
        <taxon>Serendipita</taxon>
    </lineage>
</organism>
<feature type="region of interest" description="Disordered" evidence="1">
    <location>
        <begin position="1"/>
        <end position="78"/>
    </location>
</feature>
<feature type="region of interest" description="Disordered" evidence="1">
    <location>
        <begin position="300"/>
        <end position="344"/>
    </location>
</feature>
<dbReference type="AlphaFoldDB" id="G4TDC7"/>